<proteinExistence type="predicted"/>
<dbReference type="STRING" id="1077974.GOEFS_052_00190"/>
<evidence type="ECO:0000313" key="4">
    <source>
        <dbReference type="Proteomes" id="UP000035034"/>
    </source>
</evidence>
<keyword evidence="1" id="KW-0812">Transmembrane</keyword>
<keyword evidence="1" id="KW-0472">Membrane</keyword>
<organism evidence="3 4">
    <name type="scientific">Gordonia effusa NBRC 100432</name>
    <dbReference type="NCBI Taxonomy" id="1077974"/>
    <lineage>
        <taxon>Bacteria</taxon>
        <taxon>Bacillati</taxon>
        <taxon>Actinomycetota</taxon>
        <taxon>Actinomycetes</taxon>
        <taxon>Mycobacteriales</taxon>
        <taxon>Gordoniaceae</taxon>
        <taxon>Gordonia</taxon>
    </lineage>
</organism>
<gene>
    <name evidence="3" type="ORF">GOEFS_052_00190</name>
</gene>
<keyword evidence="4" id="KW-1185">Reference proteome</keyword>
<comment type="caution">
    <text evidence="3">The sequence shown here is derived from an EMBL/GenBank/DDBJ whole genome shotgun (WGS) entry which is preliminary data.</text>
</comment>
<evidence type="ECO:0000313" key="3">
    <source>
        <dbReference type="EMBL" id="GAB18346.1"/>
    </source>
</evidence>
<dbReference type="PANTHER" id="PTHR24094:SF15">
    <property type="entry name" value="AMP-DEPENDENT SYNTHETASE_LIGASE DOMAIN-CONTAINING PROTEIN-RELATED"/>
    <property type="match status" value="1"/>
</dbReference>
<evidence type="ECO:0000259" key="2">
    <source>
        <dbReference type="Pfam" id="PF07510"/>
    </source>
</evidence>
<protein>
    <recommendedName>
        <fullName evidence="2">GmrSD restriction endonucleases C-terminal domain-containing protein</fullName>
    </recommendedName>
</protein>
<reference evidence="3 4" key="1">
    <citation type="submission" date="2011-12" db="EMBL/GenBank/DDBJ databases">
        <title>Whole genome shotgun sequence of Gordonia effusa NBRC 100432.</title>
        <authorList>
            <person name="Yoshida I."/>
            <person name="Takarada H."/>
            <person name="Hosoyama A."/>
            <person name="Tsuchikane K."/>
            <person name="Katsumata H."/>
            <person name="Yamazaki S."/>
            <person name="Fujita N."/>
        </authorList>
    </citation>
    <scope>NUCLEOTIDE SEQUENCE [LARGE SCALE GENOMIC DNA]</scope>
    <source>
        <strain evidence="3 4">NBRC 100432</strain>
    </source>
</reference>
<dbReference type="AlphaFoldDB" id="H0QZU5"/>
<dbReference type="RefSeq" id="WP_007317683.1">
    <property type="nucleotide sequence ID" value="NZ_BAEH01000052.1"/>
</dbReference>
<evidence type="ECO:0000256" key="1">
    <source>
        <dbReference type="SAM" id="Phobius"/>
    </source>
</evidence>
<feature type="transmembrane region" description="Helical" evidence="1">
    <location>
        <begin position="6"/>
        <end position="28"/>
    </location>
</feature>
<dbReference type="PANTHER" id="PTHR24094">
    <property type="entry name" value="SECRETED PROTEIN"/>
    <property type="match status" value="1"/>
</dbReference>
<dbReference type="Pfam" id="PF07510">
    <property type="entry name" value="GmrSD_C"/>
    <property type="match status" value="1"/>
</dbReference>
<dbReference type="eggNOG" id="COG2356">
    <property type="taxonomic scope" value="Bacteria"/>
</dbReference>
<accession>H0QZU5</accession>
<dbReference type="EMBL" id="BAEH01000052">
    <property type="protein sequence ID" value="GAB18346.1"/>
    <property type="molecule type" value="Genomic_DNA"/>
</dbReference>
<dbReference type="Proteomes" id="UP000035034">
    <property type="component" value="Unassembled WGS sequence"/>
</dbReference>
<keyword evidence="1" id="KW-1133">Transmembrane helix</keyword>
<sequence length="230" mass="25211">MTIRAWFGVWVFAASAIIVAAGLLVSTLESPSMQSRNMLAQLAKIPVLAQRPPHRDDYDRSAFGIAWSDQTDVADAGNGCDTRNDILARDLTDIRTGATSGCARAVISGELRSPYTGGFVAFRRGRNSTDIQIDHIVPLSFAWDMGANNWSAAQRANLANDPANLVAVDGPSNMAKGDQEPGRWMPPAEAFRCQYATQFVVVVGAYRLYLDVRSRDVLARVLRTCFRRDT</sequence>
<name>H0QZU5_9ACTN</name>
<feature type="domain" description="GmrSD restriction endonucleases C-terminal" evidence="2">
    <location>
        <begin position="81"/>
        <end position="203"/>
    </location>
</feature>
<dbReference type="InterPro" id="IPR011089">
    <property type="entry name" value="GmrSD_C"/>
</dbReference>